<dbReference type="PANTHER" id="PTHR32305:SF15">
    <property type="entry name" value="PROTEIN RHSA-RELATED"/>
    <property type="match status" value="1"/>
</dbReference>
<dbReference type="EMBL" id="FLTX01000080">
    <property type="protein sequence ID" value="SBV53161.1"/>
    <property type="molecule type" value="Genomic_DNA"/>
</dbReference>
<feature type="domain" description="RHS protein conserved region" evidence="2">
    <location>
        <begin position="439"/>
        <end position="469"/>
    </location>
</feature>
<dbReference type="Pfam" id="PF05593">
    <property type="entry name" value="RHS_repeat"/>
    <property type="match status" value="2"/>
</dbReference>
<proteinExistence type="predicted"/>
<dbReference type="NCBIfam" id="TIGR03696">
    <property type="entry name" value="Rhs_assc_core"/>
    <property type="match status" value="1"/>
</dbReference>
<organism evidence="3 4">
    <name type="scientific">Xanthomonas bromi</name>
    <dbReference type="NCBI Taxonomy" id="56449"/>
    <lineage>
        <taxon>Bacteria</taxon>
        <taxon>Pseudomonadati</taxon>
        <taxon>Pseudomonadota</taxon>
        <taxon>Gammaproteobacteria</taxon>
        <taxon>Lysobacterales</taxon>
        <taxon>Lysobacteraceae</taxon>
        <taxon>Xanthomonas</taxon>
    </lineage>
</organism>
<evidence type="ECO:0000313" key="3">
    <source>
        <dbReference type="EMBL" id="SBV53161.1"/>
    </source>
</evidence>
<dbReference type="PANTHER" id="PTHR32305">
    <property type="match status" value="1"/>
</dbReference>
<sequence>MPLFETTYDYDCAGNLTHRRDSVQGVDEYRYDVIGRLLQHTDPKGRIERFFNDPAGDRLATRVQQVQLRKVVGGDDEQQVQWTREGTYDGVHYVFDRAGDLVRKGSPNGPEPDDLELVWDANHRLAESRKAGQTTHYGYDPLGRRVFKRNPTHTTWFYWDGDALLGEVRQAHDAPDAAPVWVGNVANLIEVKRRKEKLAKLHERTREYVYYPGTFVPLALVEKEQGVALRESPQPATTSISQISRSDAPAVADHALVEGRGTDSDQSPGPSASAGMPTPPRTPFAPLGVLASSAPKVAQADGAAKPATMTAPTAVKPDKAPDGGGLGMLGEGLALGQGAGTKVSVISEASAEPVTSLTKSDASADEEKSNVISFGMRLDGEQSSSGESPRSGGFGVVSNTSMVGSVSANVPVIVSNVRETAQFVPSDSVERAAWRSVSYHYHSDPNGCPTRLTAVSGNLVWAAAYSAWGIVDIFLSVVENNLRFQGQYCEIETGMHYNRFRYYDATLGNFVSQDPLALRVGENVYEFAPNSLNWIDPLGLNKISAVLTTSSGEVIDLPTFKSSPGAKKIPGRTEDAEQKLLRHIEENYGEKLAGSSLEIKSEPSFIRVNGKTIPIQGVNPCDDCGVAMQSFAKRNKMDVTYSARDKNFRYKGCRE</sequence>
<dbReference type="Gene3D" id="2.180.10.10">
    <property type="entry name" value="RHS repeat-associated core"/>
    <property type="match status" value="2"/>
</dbReference>
<feature type="compositionally biased region" description="Polar residues" evidence="1">
    <location>
        <begin position="234"/>
        <end position="245"/>
    </location>
</feature>
<evidence type="ECO:0000313" key="4">
    <source>
        <dbReference type="Proteomes" id="UP000092503"/>
    </source>
</evidence>
<dbReference type="STRING" id="56449.XBLMG947_3968"/>
<dbReference type="Proteomes" id="UP000092503">
    <property type="component" value="Unassembled WGS sequence"/>
</dbReference>
<dbReference type="InterPro" id="IPR022385">
    <property type="entry name" value="Rhs_assc_core"/>
</dbReference>
<feature type="region of interest" description="Disordered" evidence="1">
    <location>
        <begin position="230"/>
        <end position="325"/>
    </location>
</feature>
<dbReference type="InterPro" id="IPR031325">
    <property type="entry name" value="RHS_repeat"/>
</dbReference>
<dbReference type="PRINTS" id="PR00394">
    <property type="entry name" value="RHSPROTEIN"/>
</dbReference>
<dbReference type="InterPro" id="IPR050708">
    <property type="entry name" value="T6SS_VgrG/RHS"/>
</dbReference>
<feature type="compositionally biased region" description="Low complexity" evidence="1">
    <location>
        <begin position="303"/>
        <end position="315"/>
    </location>
</feature>
<reference evidence="3 4" key="1">
    <citation type="submission" date="2016-06" db="EMBL/GenBank/DDBJ databases">
        <authorList>
            <person name="Kjaerup R.B."/>
            <person name="Dalgaard T.S."/>
            <person name="Juul-Madsen H.R."/>
        </authorList>
    </citation>
    <scope>NUCLEOTIDE SEQUENCE [LARGE SCALE GENOMIC DNA]</scope>
    <source>
        <strain evidence="3">LMG947</strain>
    </source>
</reference>
<dbReference type="Pfam" id="PF03527">
    <property type="entry name" value="RHS"/>
    <property type="match status" value="1"/>
</dbReference>
<protein>
    <submittedName>
        <fullName evidence="3">Protein RhsD</fullName>
    </submittedName>
</protein>
<gene>
    <name evidence="3" type="ORF">XBLMG947_3968</name>
</gene>
<accession>A0A1C3NS01</accession>
<name>A0A1C3NS01_9XANT</name>
<dbReference type="InterPro" id="IPR001826">
    <property type="entry name" value="RHS"/>
</dbReference>
<dbReference type="AlphaFoldDB" id="A0A1C3NS01"/>
<dbReference type="InterPro" id="IPR006530">
    <property type="entry name" value="YD"/>
</dbReference>
<dbReference type="NCBIfam" id="TIGR01643">
    <property type="entry name" value="YD_repeat_2x"/>
    <property type="match status" value="1"/>
</dbReference>
<evidence type="ECO:0000256" key="1">
    <source>
        <dbReference type="SAM" id="MobiDB-lite"/>
    </source>
</evidence>
<evidence type="ECO:0000259" key="2">
    <source>
        <dbReference type="Pfam" id="PF03527"/>
    </source>
</evidence>